<evidence type="ECO:0000313" key="14">
    <source>
        <dbReference type="EMBL" id="URJ27323.1"/>
    </source>
</evidence>
<dbReference type="InterPro" id="IPR039657">
    <property type="entry name" value="Dimethylallyltransferase"/>
</dbReference>
<dbReference type="InterPro" id="IPR027417">
    <property type="entry name" value="P-loop_NTPase"/>
</dbReference>
<comment type="similarity">
    <text evidence="3 10 13">Belongs to the IPP transferase family.</text>
</comment>
<comment type="catalytic activity">
    <reaction evidence="9 10 11">
        <text>adenosine(37) in tRNA + dimethylallyl diphosphate = N(6)-dimethylallyladenosine(37) in tRNA + diphosphate</text>
        <dbReference type="Rhea" id="RHEA:26482"/>
        <dbReference type="Rhea" id="RHEA-COMP:10162"/>
        <dbReference type="Rhea" id="RHEA-COMP:10375"/>
        <dbReference type="ChEBI" id="CHEBI:33019"/>
        <dbReference type="ChEBI" id="CHEBI:57623"/>
        <dbReference type="ChEBI" id="CHEBI:74411"/>
        <dbReference type="ChEBI" id="CHEBI:74415"/>
        <dbReference type="EC" id="2.5.1.75"/>
    </reaction>
</comment>
<evidence type="ECO:0000256" key="2">
    <source>
        <dbReference type="ARBA" id="ARBA00003213"/>
    </source>
</evidence>
<keyword evidence="6 10" id="KW-0547">Nucleotide-binding</keyword>
<evidence type="ECO:0000256" key="9">
    <source>
        <dbReference type="ARBA" id="ARBA00049563"/>
    </source>
</evidence>
<dbReference type="PANTHER" id="PTHR11088:SF60">
    <property type="entry name" value="TRNA DIMETHYLALLYLTRANSFERASE"/>
    <property type="match status" value="1"/>
</dbReference>
<dbReference type="EC" id="2.5.1.75" evidence="10"/>
<sequence>MGPTASGKTSLAVALKKRKEKVDIISVDSASIYRDMDIGTAKPVAEELKLAPHKLIDIRDPVECYSAADFYHDANNEMENIIQSEHTPLLVGGTMLYFKTLLEGLFFLPAPNQKIRDDLKYEAKRTGWINIHGLLKHIDPISANKIHLNDHKRIIRALEIFFISGKTWTELKLINSQKLKYRFHQFAIVPSSRDLLHKRIEKRFHRMLDIGFEDEVIRLFNRADLHTKEVKSSISCVGYRQMWEYLSGDINYNQMIIKGICATRQLAKRQLTWLRRWPNLCWLNSDNLSDATDSILKILIKKSI</sequence>
<evidence type="ECO:0000256" key="13">
    <source>
        <dbReference type="RuleBase" id="RU003785"/>
    </source>
</evidence>
<dbReference type="GO" id="GO:0052381">
    <property type="term" value="F:tRNA dimethylallyltransferase activity"/>
    <property type="evidence" value="ECO:0007669"/>
    <property type="project" value="UniProtKB-UniRule"/>
</dbReference>
<comment type="cofactor">
    <cofactor evidence="1 10">
        <name>Mg(2+)</name>
        <dbReference type="ChEBI" id="CHEBI:18420"/>
    </cofactor>
</comment>
<feature type="binding site" evidence="10">
    <location>
        <begin position="4"/>
        <end position="9"/>
    </location>
    <ligand>
        <name>substrate</name>
    </ligand>
</feature>
<gene>
    <name evidence="10 14" type="primary">miaA</name>
    <name evidence="14" type="ORF">M9394_01985</name>
</gene>
<dbReference type="SUPFAM" id="SSF52540">
    <property type="entry name" value="P-loop containing nucleoside triphosphate hydrolases"/>
    <property type="match status" value="2"/>
</dbReference>
<dbReference type="EMBL" id="CP097751">
    <property type="protein sequence ID" value="URJ27323.1"/>
    <property type="molecule type" value="Genomic_DNA"/>
</dbReference>
<evidence type="ECO:0000256" key="7">
    <source>
        <dbReference type="ARBA" id="ARBA00022840"/>
    </source>
</evidence>
<dbReference type="InterPro" id="IPR018022">
    <property type="entry name" value="IPT"/>
</dbReference>
<dbReference type="PANTHER" id="PTHR11088">
    <property type="entry name" value="TRNA DIMETHYLALLYLTRANSFERASE"/>
    <property type="match status" value="1"/>
</dbReference>
<feature type="site" description="Interaction with substrate tRNA" evidence="10">
    <location>
        <position position="94"/>
    </location>
</feature>
<comment type="caution">
    <text evidence="10">Lacks conserved residue(s) required for the propagation of feature annotation.</text>
</comment>
<evidence type="ECO:0000256" key="4">
    <source>
        <dbReference type="ARBA" id="ARBA00022679"/>
    </source>
</evidence>
<keyword evidence="8 10" id="KW-0460">Magnesium</keyword>
<comment type="function">
    <text evidence="2 10 12">Catalyzes the transfer of a dimethylallyl group onto the adenine at position 37 in tRNAs that read codons beginning with uridine, leading to the formation of N6-(dimethylallyl)adenosine (i(6)A).</text>
</comment>
<dbReference type="HAMAP" id="MF_00185">
    <property type="entry name" value="IPP_trans"/>
    <property type="match status" value="1"/>
</dbReference>
<feature type="region of interest" description="Interaction with substrate tRNA" evidence="10">
    <location>
        <begin position="28"/>
        <end position="31"/>
    </location>
</feature>
<evidence type="ECO:0000256" key="11">
    <source>
        <dbReference type="RuleBase" id="RU003783"/>
    </source>
</evidence>
<keyword evidence="4 10" id="KW-0808">Transferase</keyword>
<reference evidence="14" key="1">
    <citation type="submission" date="2022-05" db="EMBL/GenBank/DDBJ databases">
        <title>Impact of host demography and evolutionary history on endosymbiont molecular evolution: a test in carpenter ants (Genus Camponotus) and their Blochmannia endosymbionts.</title>
        <authorList>
            <person name="Manthey J.D."/>
            <person name="Giron J.C."/>
            <person name="Hruska J.P."/>
        </authorList>
    </citation>
    <scope>NUCLEOTIDE SEQUENCE</scope>
    <source>
        <strain evidence="14">C-049</strain>
    </source>
</reference>
<dbReference type="AlphaFoldDB" id="A0AAE9L4N2"/>
<keyword evidence="5 10" id="KW-0819">tRNA processing</keyword>
<feature type="binding site" evidence="10">
    <location>
        <begin position="2"/>
        <end position="9"/>
    </location>
    <ligand>
        <name>ATP</name>
        <dbReference type="ChEBI" id="CHEBI:30616"/>
    </ligand>
</feature>
<evidence type="ECO:0000256" key="12">
    <source>
        <dbReference type="RuleBase" id="RU003784"/>
    </source>
</evidence>
<organism evidence="14 15">
    <name type="scientific">Candidatus Blochmanniella camponoti</name>
    <dbReference type="NCBI Taxonomy" id="108080"/>
    <lineage>
        <taxon>Bacteria</taxon>
        <taxon>Pseudomonadati</taxon>
        <taxon>Pseudomonadota</taxon>
        <taxon>Gammaproteobacteria</taxon>
        <taxon>Enterobacterales</taxon>
        <taxon>Enterobacteriaceae</taxon>
        <taxon>ant endosymbionts</taxon>
        <taxon>Candidatus Blochmanniella</taxon>
    </lineage>
</organism>
<evidence type="ECO:0000256" key="10">
    <source>
        <dbReference type="HAMAP-Rule" id="MF_00185"/>
    </source>
</evidence>
<dbReference type="RefSeq" id="WP_250249805.1">
    <property type="nucleotide sequence ID" value="NZ_CP097751.1"/>
</dbReference>
<evidence type="ECO:0000256" key="1">
    <source>
        <dbReference type="ARBA" id="ARBA00001946"/>
    </source>
</evidence>
<dbReference type="NCBIfam" id="TIGR00174">
    <property type="entry name" value="miaA"/>
    <property type="match status" value="1"/>
</dbReference>
<evidence type="ECO:0000256" key="5">
    <source>
        <dbReference type="ARBA" id="ARBA00022694"/>
    </source>
</evidence>
<accession>A0AAE9L4N2</accession>
<feature type="site" description="Interaction with substrate tRNA" evidence="10">
    <location>
        <position position="116"/>
    </location>
</feature>
<proteinExistence type="inferred from homology"/>
<dbReference type="Gene3D" id="3.40.50.300">
    <property type="entry name" value="P-loop containing nucleotide triphosphate hydrolases"/>
    <property type="match status" value="1"/>
</dbReference>
<protein>
    <recommendedName>
        <fullName evidence="10">tRNA dimethylallyltransferase</fullName>
        <ecNumber evidence="10">2.5.1.75</ecNumber>
    </recommendedName>
    <alternativeName>
        <fullName evidence="10">Dimethylallyl diphosphate:tRNA dimethylallyltransferase</fullName>
        <shortName evidence="10">DMAPP:tRNA dimethylallyltransferase</shortName>
        <shortName evidence="10">DMATase</shortName>
    </alternativeName>
    <alternativeName>
        <fullName evidence="10">Isopentenyl-diphosphate:tRNA isopentenyltransferase</fullName>
        <shortName evidence="10">IPP transferase</shortName>
        <shortName evidence="10">IPPT</shortName>
        <shortName evidence="10">IPTase</shortName>
    </alternativeName>
</protein>
<dbReference type="GO" id="GO:0005524">
    <property type="term" value="F:ATP binding"/>
    <property type="evidence" value="ECO:0007669"/>
    <property type="project" value="UniProtKB-UniRule"/>
</dbReference>
<comment type="subunit">
    <text evidence="10">Monomer.</text>
</comment>
<dbReference type="KEGG" id="bhb:M9394_01985"/>
<evidence type="ECO:0000256" key="3">
    <source>
        <dbReference type="ARBA" id="ARBA00005842"/>
    </source>
</evidence>
<dbReference type="GO" id="GO:0006400">
    <property type="term" value="P:tRNA modification"/>
    <property type="evidence" value="ECO:0007669"/>
    <property type="project" value="TreeGrafter"/>
</dbReference>
<dbReference type="Pfam" id="PF01715">
    <property type="entry name" value="IPPT"/>
    <property type="match status" value="1"/>
</dbReference>
<keyword evidence="7 10" id="KW-0067">ATP-binding</keyword>
<evidence type="ECO:0000313" key="15">
    <source>
        <dbReference type="Proteomes" id="UP001056323"/>
    </source>
</evidence>
<evidence type="ECO:0000256" key="8">
    <source>
        <dbReference type="ARBA" id="ARBA00022842"/>
    </source>
</evidence>
<evidence type="ECO:0000256" key="6">
    <source>
        <dbReference type="ARBA" id="ARBA00022741"/>
    </source>
</evidence>
<dbReference type="Proteomes" id="UP001056323">
    <property type="component" value="Chromosome"/>
</dbReference>
<name>A0AAE9L4N2_9ENTR</name>
<dbReference type="Gene3D" id="1.10.20.140">
    <property type="match status" value="1"/>
</dbReference>